<organism evidence="1 2">
    <name type="scientific">Mariniflexile soesokkakense</name>
    <dbReference type="NCBI Taxonomy" id="1343160"/>
    <lineage>
        <taxon>Bacteria</taxon>
        <taxon>Pseudomonadati</taxon>
        <taxon>Bacteroidota</taxon>
        <taxon>Flavobacteriia</taxon>
        <taxon>Flavobacteriales</taxon>
        <taxon>Flavobacteriaceae</taxon>
        <taxon>Mariniflexile</taxon>
    </lineage>
</organism>
<evidence type="ECO:0000313" key="2">
    <source>
        <dbReference type="Proteomes" id="UP001416393"/>
    </source>
</evidence>
<sequence>MIYLPRENATYGLNTDYQKLTLQERKDAFLLLLFLNTYNDTKQAFRTIKNVWLNTIQPLEGNVGSKEYSVITSSRSQTLKRLKTIYNDYVIKVE</sequence>
<protein>
    <submittedName>
        <fullName evidence="1">Uncharacterized protein</fullName>
    </submittedName>
</protein>
<proteinExistence type="predicted"/>
<keyword evidence="2" id="KW-1185">Reference proteome</keyword>
<dbReference type="Proteomes" id="UP001416393">
    <property type="component" value="Unassembled WGS sequence"/>
</dbReference>
<gene>
    <name evidence="1" type="ORF">VP395_10890</name>
</gene>
<name>A0ABV0AEA0_9FLAO</name>
<evidence type="ECO:0000313" key="1">
    <source>
        <dbReference type="EMBL" id="MEN3324235.1"/>
    </source>
</evidence>
<reference evidence="1 2" key="1">
    <citation type="submission" date="2024-01" db="EMBL/GenBank/DDBJ databases">
        <title>Mariniflexile litorale sp. nov., isolated from the shallow sediments of the Sea of Japan.</title>
        <authorList>
            <person name="Romanenko L."/>
            <person name="Bystritskaya E."/>
            <person name="Isaeva M."/>
        </authorList>
    </citation>
    <scope>NUCLEOTIDE SEQUENCE [LARGE SCALE GENOMIC DNA]</scope>
    <source>
        <strain evidence="1 2">KCTC 32427</strain>
    </source>
</reference>
<dbReference type="RefSeq" id="WP_346242038.1">
    <property type="nucleotide sequence ID" value="NZ_JAZHYP010000004.1"/>
</dbReference>
<accession>A0ABV0AEA0</accession>
<comment type="caution">
    <text evidence="1">The sequence shown here is derived from an EMBL/GenBank/DDBJ whole genome shotgun (WGS) entry which is preliminary data.</text>
</comment>
<dbReference type="EMBL" id="JAZHYP010000004">
    <property type="protein sequence ID" value="MEN3324235.1"/>
    <property type="molecule type" value="Genomic_DNA"/>
</dbReference>